<dbReference type="Pfam" id="PF00578">
    <property type="entry name" value="AhpC-TSA"/>
    <property type="match status" value="1"/>
</dbReference>
<gene>
    <name evidence="7" type="ORF">AAEO59_01310</name>
</gene>
<dbReference type="InterPro" id="IPR050553">
    <property type="entry name" value="Thioredoxin_ResA/DsbE_sf"/>
</dbReference>
<dbReference type="Proteomes" id="UP001398556">
    <property type="component" value="Unassembled WGS sequence"/>
</dbReference>
<dbReference type="SUPFAM" id="SSF52833">
    <property type="entry name" value="Thioredoxin-like"/>
    <property type="match status" value="1"/>
</dbReference>
<dbReference type="InterPro" id="IPR036249">
    <property type="entry name" value="Thioredoxin-like_sf"/>
</dbReference>
<keyword evidence="4" id="KW-0676">Redox-active center</keyword>
<feature type="chain" id="PRO_5045727458" evidence="5">
    <location>
        <begin position="23"/>
        <end position="392"/>
    </location>
</feature>
<dbReference type="Gene3D" id="3.40.30.10">
    <property type="entry name" value="Glutaredoxin"/>
    <property type="match status" value="1"/>
</dbReference>
<evidence type="ECO:0000256" key="4">
    <source>
        <dbReference type="ARBA" id="ARBA00023284"/>
    </source>
</evidence>
<keyword evidence="2" id="KW-0201">Cytochrome c-type biogenesis</keyword>
<dbReference type="EMBL" id="JBBYHU010000001">
    <property type="protein sequence ID" value="MEL1239678.1"/>
    <property type="molecule type" value="Genomic_DNA"/>
</dbReference>
<keyword evidence="3" id="KW-1015">Disulfide bond</keyword>
<proteinExistence type="predicted"/>
<accession>A0ABU9HIT4</accession>
<reference evidence="7 8" key="1">
    <citation type="submission" date="2024-04" db="EMBL/GenBank/DDBJ databases">
        <title>Flavobacterium sp. DGU99 16S ribosomal RNA gene Genome sequencing and assembly.</title>
        <authorList>
            <person name="Park S."/>
        </authorList>
    </citation>
    <scope>NUCLEOTIDE SEQUENCE [LARGE SCALE GENOMIC DNA]</scope>
    <source>
        <strain evidence="7 8">DGU99</strain>
    </source>
</reference>
<protein>
    <submittedName>
        <fullName evidence="7">TlpA disulfide reductase family protein</fullName>
    </submittedName>
</protein>
<sequence length="392" mass="44717">MKNKIKAILLFVLSLSLSFTYAQKSKNYAIAGKLEGLAEGTKVALMPFSKYSQKNEIETTVQKGQFAFKGQVPEPRLYFLVIGNNEGYYQIMIENAKISINGKVEKIASKNENPSRYTFSDIKIVGSKSNDYYYSQIAFRKKLDELYQSNQTRYKDVSALIAKARSEKNNKKMDSILQLDTYKEYAKAEKDFFTTVQKEFDKAFEANKQTYWGPLMMLSLYSYLTPEQRPTFDGMSKEAKESYYGKMTEELLYPANKIGQKVHAFTTADANGNKHSLAELIKGKKVVLIDFWASWCKPCRAELPNVKANYEKYASKGFDVISISIDKDSNAWKKALEDEKMKWPNFNDNDVASLYKVVAVPTTYLIDGEGKLIADNVRGEDLGKKLQEIFGF</sequence>
<evidence type="ECO:0000256" key="3">
    <source>
        <dbReference type="ARBA" id="ARBA00023157"/>
    </source>
</evidence>
<dbReference type="Pfam" id="PF14289">
    <property type="entry name" value="DUF4369"/>
    <property type="match status" value="1"/>
</dbReference>
<comment type="caution">
    <text evidence="7">The sequence shown here is derived from an EMBL/GenBank/DDBJ whole genome shotgun (WGS) entry which is preliminary data.</text>
</comment>
<dbReference type="PANTHER" id="PTHR42852">
    <property type="entry name" value="THIOL:DISULFIDE INTERCHANGE PROTEIN DSBE"/>
    <property type="match status" value="1"/>
</dbReference>
<comment type="subcellular location">
    <subcellularLocation>
        <location evidence="1">Cell envelope</location>
    </subcellularLocation>
</comment>
<evidence type="ECO:0000313" key="7">
    <source>
        <dbReference type="EMBL" id="MEL1239678.1"/>
    </source>
</evidence>
<evidence type="ECO:0000259" key="6">
    <source>
        <dbReference type="PROSITE" id="PS51352"/>
    </source>
</evidence>
<dbReference type="InterPro" id="IPR025380">
    <property type="entry name" value="DUF4369"/>
</dbReference>
<organism evidence="7 8">
    <name type="scientific">Flavobacterium flavipallidum</name>
    <dbReference type="NCBI Taxonomy" id="3139140"/>
    <lineage>
        <taxon>Bacteria</taxon>
        <taxon>Pseudomonadati</taxon>
        <taxon>Bacteroidota</taxon>
        <taxon>Flavobacteriia</taxon>
        <taxon>Flavobacteriales</taxon>
        <taxon>Flavobacteriaceae</taxon>
        <taxon>Flavobacterium</taxon>
    </lineage>
</organism>
<dbReference type="InterPro" id="IPR000866">
    <property type="entry name" value="AhpC/TSA"/>
</dbReference>
<dbReference type="PROSITE" id="PS51352">
    <property type="entry name" value="THIOREDOXIN_2"/>
    <property type="match status" value="1"/>
</dbReference>
<name>A0ABU9HIT4_9FLAO</name>
<evidence type="ECO:0000256" key="1">
    <source>
        <dbReference type="ARBA" id="ARBA00004196"/>
    </source>
</evidence>
<dbReference type="CDD" id="cd02966">
    <property type="entry name" value="TlpA_like_family"/>
    <property type="match status" value="1"/>
</dbReference>
<evidence type="ECO:0000313" key="8">
    <source>
        <dbReference type="Proteomes" id="UP001398556"/>
    </source>
</evidence>
<feature type="signal peptide" evidence="5">
    <location>
        <begin position="1"/>
        <end position="22"/>
    </location>
</feature>
<dbReference type="RefSeq" id="WP_341698952.1">
    <property type="nucleotide sequence ID" value="NZ_JBBYHU010000001.1"/>
</dbReference>
<evidence type="ECO:0000256" key="2">
    <source>
        <dbReference type="ARBA" id="ARBA00022748"/>
    </source>
</evidence>
<dbReference type="PANTHER" id="PTHR42852:SF6">
    <property type="entry name" value="THIOL:DISULFIDE INTERCHANGE PROTEIN DSBE"/>
    <property type="match status" value="1"/>
</dbReference>
<dbReference type="InterPro" id="IPR013766">
    <property type="entry name" value="Thioredoxin_domain"/>
</dbReference>
<keyword evidence="5" id="KW-0732">Signal</keyword>
<evidence type="ECO:0000256" key="5">
    <source>
        <dbReference type="SAM" id="SignalP"/>
    </source>
</evidence>
<keyword evidence="8" id="KW-1185">Reference proteome</keyword>
<feature type="domain" description="Thioredoxin" evidence="6">
    <location>
        <begin position="256"/>
        <end position="392"/>
    </location>
</feature>